<keyword evidence="4" id="KW-0574">Periplasm</keyword>
<evidence type="ECO:0000256" key="1">
    <source>
        <dbReference type="ARBA" id="ARBA00004418"/>
    </source>
</evidence>
<dbReference type="EnsemblBacteria" id="ABC22593">
    <property type="protein sequence ID" value="ABC22593"/>
    <property type="gene ID" value="Rru_A1793"/>
</dbReference>
<accession>Q2RTF2</accession>
<sequence>MKKRLLGGVLGLVILGGGLAVWGDIPRRLGWGGEGEDRLTLYGNVDIRQVQLGFRVSGRIDQAMVDEGDFVTEGTVLARLDVAPYDDAVRAAEAGVGERQASLDKRVAGPRPAEIAQAKAVYAEHLANLTYARQDFDKADKLLPSGAVSRSLFDHAQAQRGVALARVDAAREALRLLEEGTRAEDIAAARASLLAAQADLSSARTARRDTELKAPADGVILSRVREPGAIVASGDIVYVMSLKAPVWVRAYVSESNLGRVYPGLPVEVLTDGAPHKPYRGTVGFISPVAEFTPKTVETPDLRTDLVYRLRVVIAQADDGLRQGMPVTLRLAPPGSPQALPSSSPSPR</sequence>
<dbReference type="PATRIC" id="fig|269796.9.peg.1871"/>
<keyword evidence="9" id="KW-1185">Reference proteome</keyword>
<dbReference type="InterPro" id="IPR059052">
    <property type="entry name" value="HH_YbhG-like"/>
</dbReference>
<dbReference type="KEGG" id="rru:Rru_A1793"/>
<reference evidence="8 9" key="1">
    <citation type="journal article" date="2011" name="Stand. Genomic Sci.">
        <title>Complete genome sequence of Rhodospirillum rubrum type strain (S1).</title>
        <authorList>
            <person name="Munk A.C."/>
            <person name="Copeland A."/>
            <person name="Lucas S."/>
            <person name="Lapidus A."/>
            <person name="Del Rio T.G."/>
            <person name="Barry K."/>
            <person name="Detter J.C."/>
            <person name="Hammon N."/>
            <person name="Israni S."/>
            <person name="Pitluck S."/>
            <person name="Brettin T."/>
            <person name="Bruce D."/>
            <person name="Han C."/>
            <person name="Tapia R."/>
            <person name="Gilna P."/>
            <person name="Schmutz J."/>
            <person name="Larimer F."/>
            <person name="Land M."/>
            <person name="Kyrpides N.C."/>
            <person name="Mavromatis K."/>
            <person name="Richardson P."/>
            <person name="Rohde M."/>
            <person name="Goker M."/>
            <person name="Klenk H.P."/>
            <person name="Zhang Y."/>
            <person name="Roberts G.P."/>
            <person name="Reslewic S."/>
            <person name="Schwartz D.C."/>
        </authorList>
    </citation>
    <scope>NUCLEOTIDE SEQUENCE [LARGE SCALE GENOMIC DNA]</scope>
    <source>
        <strain evidence="9">ATCC 11170 / ATH 1.1.1 / DSM 467 / LMG 4362 / NCIMB 8255 / S1</strain>
    </source>
</reference>
<organism evidence="8 9">
    <name type="scientific">Rhodospirillum rubrum (strain ATCC 11170 / ATH 1.1.1 / DSM 467 / LMG 4362 / NCIMB 8255 / S1)</name>
    <dbReference type="NCBI Taxonomy" id="269796"/>
    <lineage>
        <taxon>Bacteria</taxon>
        <taxon>Pseudomonadati</taxon>
        <taxon>Pseudomonadota</taxon>
        <taxon>Alphaproteobacteria</taxon>
        <taxon>Rhodospirillales</taxon>
        <taxon>Rhodospirillaceae</taxon>
        <taxon>Rhodospirillum</taxon>
    </lineage>
</organism>
<dbReference type="PhylomeDB" id="Q2RTF2"/>
<dbReference type="Gene3D" id="1.10.287.470">
    <property type="entry name" value="Helix hairpin bin"/>
    <property type="match status" value="2"/>
</dbReference>
<dbReference type="NCBIfam" id="NF002939">
    <property type="entry name" value="PRK03598.1"/>
    <property type="match status" value="1"/>
</dbReference>
<dbReference type="HOGENOM" id="CLU_018816_6_3_5"/>
<proteinExistence type="inferred from homology"/>
<dbReference type="Gene3D" id="2.40.30.170">
    <property type="match status" value="1"/>
</dbReference>
<evidence type="ECO:0000259" key="7">
    <source>
        <dbReference type="Pfam" id="PF25954"/>
    </source>
</evidence>
<feature type="domain" description="YbhG-like alpha-helical hairpin" evidence="6">
    <location>
        <begin position="80"/>
        <end position="205"/>
    </location>
</feature>
<evidence type="ECO:0000256" key="2">
    <source>
        <dbReference type="ARBA" id="ARBA00010602"/>
    </source>
</evidence>
<gene>
    <name evidence="8" type="ordered locus">Rru_A1793</name>
</gene>
<dbReference type="AlphaFoldDB" id="Q2RTF2"/>
<evidence type="ECO:0000259" key="6">
    <source>
        <dbReference type="Pfam" id="PF25881"/>
    </source>
</evidence>
<protein>
    <submittedName>
        <fullName evidence="8">Secretion protein HlyD</fullName>
    </submittedName>
</protein>
<dbReference type="SUPFAM" id="SSF111369">
    <property type="entry name" value="HlyD-like secretion proteins"/>
    <property type="match status" value="3"/>
</dbReference>
<dbReference type="Pfam" id="PF25954">
    <property type="entry name" value="Beta-barrel_RND_2"/>
    <property type="match status" value="1"/>
</dbReference>
<comment type="similarity">
    <text evidence="2">Belongs to the UPF0194 family.</text>
</comment>
<comment type="subcellular location">
    <subcellularLocation>
        <location evidence="1">Periplasm</location>
    </subcellularLocation>
</comment>
<evidence type="ECO:0000313" key="9">
    <source>
        <dbReference type="Proteomes" id="UP000001929"/>
    </source>
</evidence>
<dbReference type="eggNOG" id="COG0845">
    <property type="taxonomic scope" value="Bacteria"/>
</dbReference>
<dbReference type="PANTHER" id="PTHR32347:SF29">
    <property type="entry name" value="UPF0194 MEMBRANE PROTEIN YBHG"/>
    <property type="match status" value="1"/>
</dbReference>
<dbReference type="Proteomes" id="UP000001929">
    <property type="component" value="Chromosome"/>
</dbReference>
<dbReference type="RefSeq" id="WP_011389546.1">
    <property type="nucleotide sequence ID" value="NC_007643.1"/>
</dbReference>
<feature type="domain" description="CusB-like beta-barrel" evidence="7">
    <location>
        <begin position="245"/>
        <end position="332"/>
    </location>
</feature>
<keyword evidence="5" id="KW-0175">Coiled coil</keyword>
<dbReference type="InterPro" id="IPR058792">
    <property type="entry name" value="Beta-barrel_RND_2"/>
</dbReference>
<dbReference type="InterPro" id="IPR050465">
    <property type="entry name" value="UPF0194_transport"/>
</dbReference>
<dbReference type="GO" id="GO:0042597">
    <property type="term" value="C:periplasmic space"/>
    <property type="evidence" value="ECO:0007669"/>
    <property type="project" value="UniProtKB-SubCell"/>
</dbReference>
<dbReference type="EMBL" id="CP000230">
    <property type="protein sequence ID" value="ABC22593.1"/>
    <property type="molecule type" value="Genomic_DNA"/>
</dbReference>
<dbReference type="PANTHER" id="PTHR32347">
    <property type="entry name" value="EFFLUX SYSTEM COMPONENT YKNX-RELATED"/>
    <property type="match status" value="1"/>
</dbReference>
<evidence type="ECO:0000256" key="4">
    <source>
        <dbReference type="ARBA" id="ARBA00022764"/>
    </source>
</evidence>
<dbReference type="Pfam" id="PF25881">
    <property type="entry name" value="HH_YBHG"/>
    <property type="match status" value="1"/>
</dbReference>
<keyword evidence="3" id="KW-0732">Signal</keyword>
<evidence type="ECO:0000256" key="5">
    <source>
        <dbReference type="ARBA" id="ARBA00023054"/>
    </source>
</evidence>
<name>Q2RTF2_RHORT</name>
<evidence type="ECO:0000313" key="8">
    <source>
        <dbReference type="EMBL" id="ABC22593.1"/>
    </source>
</evidence>
<dbReference type="Gene3D" id="2.40.50.100">
    <property type="match status" value="1"/>
</dbReference>
<evidence type="ECO:0000256" key="3">
    <source>
        <dbReference type="ARBA" id="ARBA00022729"/>
    </source>
</evidence>
<dbReference type="STRING" id="269796.Rru_A1793"/>